<accession>F1TJ04</accession>
<dbReference type="AlphaFoldDB" id="F1TJ04"/>
<evidence type="ECO:0000313" key="2">
    <source>
        <dbReference type="EMBL" id="EGD24341.1"/>
    </source>
</evidence>
<dbReference type="HOGENOM" id="CLU_3257033_0_0_11"/>
<protein>
    <submittedName>
        <fullName evidence="2">Uncharacterized protein</fullName>
    </submittedName>
</protein>
<gene>
    <name evidence="2" type="ORF">HMPREF0724_11877</name>
</gene>
<keyword evidence="3" id="KW-1185">Reference proteome</keyword>
<dbReference type="EMBL" id="ADNW02000009">
    <property type="protein sequence ID" value="EGD24341.1"/>
    <property type="molecule type" value="Genomic_DNA"/>
</dbReference>
<evidence type="ECO:0000313" key="3">
    <source>
        <dbReference type="Proteomes" id="UP000004245"/>
    </source>
</evidence>
<feature type="region of interest" description="Disordered" evidence="1">
    <location>
        <begin position="1"/>
        <end position="23"/>
    </location>
</feature>
<proteinExistence type="predicted"/>
<name>F1TJ04_RHOHA</name>
<sequence>MACAAAQFGVAPRSDRHGPAMTGHLRADRNLTLEIIHLSAER</sequence>
<reference evidence="2" key="1">
    <citation type="submission" date="2011-01" db="EMBL/GenBank/DDBJ databases">
        <authorList>
            <person name="Muzny D."/>
            <person name="Qin X."/>
            <person name="Buhay C."/>
            <person name="Dugan-Rocha S."/>
            <person name="Ding Y."/>
            <person name="Chen G."/>
            <person name="Hawes A."/>
            <person name="Holder M."/>
            <person name="Jhangiani S."/>
            <person name="Johnson A."/>
            <person name="Khan Z."/>
            <person name="Li Z."/>
            <person name="Liu W."/>
            <person name="Liu X."/>
            <person name="Perez L."/>
            <person name="Shen H."/>
            <person name="Wang Q."/>
            <person name="Watt J."/>
            <person name="Xi L."/>
            <person name="Xin Y."/>
            <person name="Zhou J."/>
            <person name="Deng J."/>
            <person name="Jiang H."/>
            <person name="Liu Y."/>
            <person name="Qu J."/>
            <person name="Song X.-Z."/>
            <person name="Zhang L."/>
            <person name="Villasana D."/>
            <person name="Johnson A."/>
            <person name="Liu J."/>
            <person name="Liyanage D."/>
            <person name="Lorensuhewa L."/>
            <person name="Robinson T."/>
            <person name="Song A."/>
            <person name="Song B.-B."/>
            <person name="Dinh H."/>
            <person name="Thornton R."/>
            <person name="Coyle M."/>
            <person name="Francisco L."/>
            <person name="Jackson L."/>
            <person name="Javaid M."/>
            <person name="Korchina V."/>
            <person name="Kovar C."/>
            <person name="Mata R."/>
            <person name="Mathew T."/>
            <person name="Ngo R."/>
            <person name="Nguyen L."/>
            <person name="Nguyen N."/>
            <person name="Okwuonu G."/>
            <person name="Ongeri F."/>
            <person name="Pham C."/>
            <person name="Simmons D."/>
            <person name="Wilczek-Boney K."/>
            <person name="Hale W."/>
            <person name="Jakkamsetti A."/>
            <person name="Pham P."/>
            <person name="Ruth R."/>
            <person name="San Lucas F."/>
            <person name="Warren J."/>
            <person name="Zhang J."/>
            <person name="Zhao Z."/>
            <person name="Zhou C."/>
            <person name="Zhu D."/>
            <person name="Lee S."/>
            <person name="Bess C."/>
            <person name="Blankenburg K."/>
            <person name="Forbes L."/>
            <person name="Fu Q."/>
            <person name="Gubbala S."/>
            <person name="Hirani K."/>
            <person name="Jayaseelan J.C."/>
            <person name="Lara F."/>
            <person name="Munidasa M."/>
            <person name="Palculict T."/>
            <person name="Patil S."/>
            <person name="Pu L.-L."/>
            <person name="Saada N."/>
            <person name="Tang L."/>
            <person name="Weissenberger G."/>
            <person name="Zhu Y."/>
            <person name="Hemphill L."/>
            <person name="Shang Y."/>
            <person name="Youmans B."/>
            <person name="Ayvaz T."/>
            <person name="Ross M."/>
            <person name="Santibanez J."/>
            <person name="Aqrawi P."/>
            <person name="Gross S."/>
            <person name="Joshi V."/>
            <person name="Fowler G."/>
            <person name="Nazareth L."/>
            <person name="Reid J."/>
            <person name="Worley K."/>
            <person name="Petrosino J."/>
            <person name="Highlander S."/>
            <person name="Gibbs R."/>
        </authorList>
    </citation>
    <scope>NUCLEOTIDE SEQUENCE [LARGE SCALE GENOMIC DNA]</scope>
    <source>
        <strain evidence="2">ATCC 33707</strain>
    </source>
</reference>
<evidence type="ECO:0000256" key="1">
    <source>
        <dbReference type="SAM" id="MobiDB-lite"/>
    </source>
</evidence>
<organism evidence="2 3">
    <name type="scientific">Prescottella equi ATCC 33707</name>
    <dbReference type="NCBI Taxonomy" id="525370"/>
    <lineage>
        <taxon>Bacteria</taxon>
        <taxon>Bacillati</taxon>
        <taxon>Actinomycetota</taxon>
        <taxon>Actinomycetes</taxon>
        <taxon>Mycobacteriales</taxon>
        <taxon>Nocardiaceae</taxon>
        <taxon>Prescottella</taxon>
    </lineage>
</organism>
<comment type="caution">
    <text evidence="2">The sequence shown here is derived from an EMBL/GenBank/DDBJ whole genome shotgun (WGS) entry which is preliminary data.</text>
</comment>
<dbReference type="Proteomes" id="UP000004245">
    <property type="component" value="Unassembled WGS sequence"/>
</dbReference>